<reference evidence="2" key="1">
    <citation type="submission" date="2020-08" db="EMBL/GenBank/DDBJ databases">
        <title>Sequencing the genomes of 1000 actinobacteria strains.</title>
        <authorList>
            <person name="Klenk H.-P."/>
        </authorList>
    </citation>
    <scope>NUCLEOTIDE SEQUENCE</scope>
    <source>
        <strain evidence="2">DSM 20582</strain>
    </source>
</reference>
<keyword evidence="1" id="KW-0812">Transmembrane</keyword>
<dbReference type="EMBL" id="JACHWT010000010">
    <property type="protein sequence ID" value="MBB3116867.1"/>
    <property type="molecule type" value="Genomic_DNA"/>
</dbReference>
<evidence type="ECO:0000313" key="2">
    <source>
        <dbReference type="EMBL" id="MBB3116867.1"/>
    </source>
</evidence>
<gene>
    <name evidence="2" type="ORF">FHU32_002118</name>
</gene>
<comment type="caution">
    <text evidence="2">The sequence shown here is derived from an EMBL/GenBank/DDBJ whole genome shotgun (WGS) entry which is preliminary data.</text>
</comment>
<dbReference type="Pfam" id="PF14155">
    <property type="entry name" value="DUF4307"/>
    <property type="match status" value="1"/>
</dbReference>
<proteinExistence type="predicted"/>
<sequence>MSTSAPQARYGSRRSRGVSGKFVVIGVVVLVIAVGVYVAAQYRNSTAADVNGTAAGWTRPDGGDSLRLTLDITRDDPSQPGYCVVTALDYGKNEVGRREAVVASGGDSTTRLIIDIPTHGEPVAGQVYGCSSVLPSYLPDRTTESVA</sequence>
<dbReference type="RefSeq" id="WP_043361246.1">
    <property type="nucleotide sequence ID" value="NZ_AENJ01000136.1"/>
</dbReference>
<dbReference type="AlphaFoldDB" id="A0A8H9Y881"/>
<keyword evidence="1" id="KW-1133">Transmembrane helix</keyword>
<dbReference type="InterPro" id="IPR025443">
    <property type="entry name" value="DUF4307"/>
</dbReference>
<feature type="transmembrane region" description="Helical" evidence="1">
    <location>
        <begin position="21"/>
        <end position="40"/>
    </location>
</feature>
<evidence type="ECO:0008006" key="4">
    <source>
        <dbReference type="Google" id="ProtNLM"/>
    </source>
</evidence>
<keyword evidence="1" id="KW-0472">Membrane</keyword>
<protein>
    <recommendedName>
        <fullName evidence="4">DUF4307 domain-containing protein</fullName>
    </recommendedName>
</protein>
<dbReference type="Proteomes" id="UP000612712">
    <property type="component" value="Unassembled WGS sequence"/>
</dbReference>
<name>A0A8H9Y881_9CORY</name>
<evidence type="ECO:0000313" key="3">
    <source>
        <dbReference type="Proteomes" id="UP000612712"/>
    </source>
</evidence>
<organism evidence="2 3">
    <name type="scientific">Corynebacterium bovis DSM 20582 = CIP 54.80</name>
    <dbReference type="NCBI Taxonomy" id="927655"/>
    <lineage>
        <taxon>Bacteria</taxon>
        <taxon>Bacillati</taxon>
        <taxon>Actinomycetota</taxon>
        <taxon>Actinomycetes</taxon>
        <taxon>Mycobacteriales</taxon>
        <taxon>Corynebacteriaceae</taxon>
        <taxon>Corynebacterium</taxon>
    </lineage>
</organism>
<accession>A0A8H9Y881</accession>
<evidence type="ECO:0000256" key="1">
    <source>
        <dbReference type="SAM" id="Phobius"/>
    </source>
</evidence>
<dbReference type="GeneID" id="60807798"/>